<evidence type="ECO:0000313" key="2">
    <source>
        <dbReference type="EMBL" id="KAF8659035.1"/>
    </source>
</evidence>
<dbReference type="AlphaFoldDB" id="A0A835ADD3"/>
<evidence type="ECO:0000256" key="1">
    <source>
        <dbReference type="SAM" id="MobiDB-lite"/>
    </source>
</evidence>
<reference evidence="2" key="1">
    <citation type="submission" date="2020-07" db="EMBL/GenBank/DDBJ databases">
        <title>Genome sequence and genetic diversity analysis of an under-domesticated orphan crop, white fonio (Digitaria exilis).</title>
        <authorList>
            <person name="Bennetzen J.L."/>
            <person name="Chen S."/>
            <person name="Ma X."/>
            <person name="Wang X."/>
            <person name="Yssel A.E.J."/>
            <person name="Chaluvadi S.R."/>
            <person name="Johnson M."/>
            <person name="Gangashetty P."/>
            <person name="Hamidou F."/>
            <person name="Sanogo M.D."/>
            <person name="Zwaenepoel A."/>
            <person name="Wallace J."/>
            <person name="Van De Peer Y."/>
            <person name="Van Deynze A."/>
        </authorList>
    </citation>
    <scope>NUCLEOTIDE SEQUENCE</scope>
    <source>
        <tissue evidence="2">Leaves</tissue>
    </source>
</reference>
<proteinExistence type="predicted"/>
<accession>A0A835ADD3</accession>
<organism evidence="2 3">
    <name type="scientific">Digitaria exilis</name>
    <dbReference type="NCBI Taxonomy" id="1010633"/>
    <lineage>
        <taxon>Eukaryota</taxon>
        <taxon>Viridiplantae</taxon>
        <taxon>Streptophyta</taxon>
        <taxon>Embryophyta</taxon>
        <taxon>Tracheophyta</taxon>
        <taxon>Spermatophyta</taxon>
        <taxon>Magnoliopsida</taxon>
        <taxon>Liliopsida</taxon>
        <taxon>Poales</taxon>
        <taxon>Poaceae</taxon>
        <taxon>PACMAD clade</taxon>
        <taxon>Panicoideae</taxon>
        <taxon>Panicodae</taxon>
        <taxon>Paniceae</taxon>
        <taxon>Anthephorinae</taxon>
        <taxon>Digitaria</taxon>
    </lineage>
</organism>
<protein>
    <submittedName>
        <fullName evidence="2">Uncharacterized protein</fullName>
    </submittedName>
</protein>
<feature type="region of interest" description="Disordered" evidence="1">
    <location>
        <begin position="1"/>
        <end position="39"/>
    </location>
</feature>
<evidence type="ECO:0000313" key="3">
    <source>
        <dbReference type="Proteomes" id="UP000636709"/>
    </source>
</evidence>
<sequence length="39" mass="4327">MKLQNQMRSLCLFKKPTPPSPAEKLKDIPAGIQSSKSNN</sequence>
<gene>
    <name evidence="2" type="ORF">HU200_058880</name>
</gene>
<name>A0A835ADD3_9POAL</name>
<comment type="caution">
    <text evidence="2">The sequence shown here is derived from an EMBL/GenBank/DDBJ whole genome shotgun (WGS) entry which is preliminary data.</text>
</comment>
<dbReference type="Proteomes" id="UP000636709">
    <property type="component" value="Unassembled WGS sequence"/>
</dbReference>
<dbReference type="EMBL" id="JACEFO010002477">
    <property type="protein sequence ID" value="KAF8659035.1"/>
    <property type="molecule type" value="Genomic_DNA"/>
</dbReference>
<keyword evidence="3" id="KW-1185">Reference proteome</keyword>